<protein>
    <recommendedName>
        <fullName evidence="5">Bifunctional protein PutA</fullName>
    </recommendedName>
    <domain>
        <recommendedName>
            <fullName evidence="5">Proline dehydrogenase</fullName>
            <ecNumber evidence="5">1.5.5.2</ecNumber>
        </recommendedName>
        <alternativeName>
            <fullName evidence="5">Proline oxidase</fullName>
        </alternativeName>
    </domain>
    <domain>
        <recommendedName>
            <fullName evidence="5">Delta-1-pyrroline-5-carboxylate dehydrogenase</fullName>
            <shortName evidence="5">P5C dehydrogenase</shortName>
            <ecNumber evidence="5">1.2.1.88</ecNumber>
        </recommendedName>
        <alternativeName>
            <fullName evidence="5">L-glutamate gamma-semialdehyde dehydrogenase</fullName>
        </alternativeName>
    </domain>
</protein>
<comment type="function">
    <text evidence="5">Oxidizes proline to glutamate for use as a carbon and nitrogen source.</text>
</comment>
<keyword evidence="5" id="KW-0678">Repressor</keyword>
<dbReference type="Pfam" id="PF01619">
    <property type="entry name" value="Pro_dh"/>
    <property type="match status" value="1"/>
</dbReference>
<dbReference type="InterPro" id="IPR025703">
    <property type="entry name" value="Bifunct_PutA"/>
</dbReference>
<evidence type="ECO:0000256" key="3">
    <source>
        <dbReference type="ARBA" id="ARBA00023027"/>
    </source>
</evidence>
<keyword evidence="2 5" id="KW-0560">Oxidoreductase</keyword>
<reference evidence="9 10" key="1">
    <citation type="submission" date="2024-02" db="EMBL/GenBank/DDBJ databases">
        <title>Marinospirillum sp. MEB 164 isolated from Lonar lake sediment.</title>
        <authorList>
            <person name="Joshi A."/>
            <person name="Thite S."/>
        </authorList>
    </citation>
    <scope>NUCLEOTIDE SEQUENCE [LARGE SCALE GENOMIC DNA]</scope>
    <source>
        <strain evidence="9 10">MEB164</strain>
    </source>
</reference>
<dbReference type="RefSeq" id="WP_405339031.1">
    <property type="nucleotide sequence ID" value="NZ_JBANFI010000004.1"/>
</dbReference>
<evidence type="ECO:0000259" key="6">
    <source>
        <dbReference type="Pfam" id="PF00171"/>
    </source>
</evidence>
<keyword evidence="5" id="KW-0804">Transcription</keyword>
<dbReference type="InterPro" id="IPR029041">
    <property type="entry name" value="FAD-linked_oxidoreductase-like"/>
</dbReference>
<dbReference type="Pfam" id="PF14850">
    <property type="entry name" value="Pro_dh-DNA_bdg"/>
    <property type="match status" value="1"/>
</dbReference>
<dbReference type="SUPFAM" id="SSF53720">
    <property type="entry name" value="ALDH-like"/>
    <property type="match status" value="1"/>
</dbReference>
<comment type="catalytic activity">
    <reaction evidence="4 5">
        <text>L-glutamate 5-semialdehyde + NAD(+) + H2O = L-glutamate + NADH + 2 H(+)</text>
        <dbReference type="Rhea" id="RHEA:30235"/>
        <dbReference type="ChEBI" id="CHEBI:15377"/>
        <dbReference type="ChEBI" id="CHEBI:15378"/>
        <dbReference type="ChEBI" id="CHEBI:29985"/>
        <dbReference type="ChEBI" id="CHEBI:57540"/>
        <dbReference type="ChEBI" id="CHEBI:57945"/>
        <dbReference type="ChEBI" id="CHEBI:58066"/>
        <dbReference type="EC" id="1.2.1.88"/>
    </reaction>
</comment>
<feature type="domain" description="Aldehyde dehydrogenase" evidence="6">
    <location>
        <begin position="591"/>
        <end position="1050"/>
    </location>
</feature>
<dbReference type="PANTHER" id="PTHR42862:SF1">
    <property type="entry name" value="DELTA-1-PYRROLINE-5-CARBOXYLATE DEHYDROGENASE 2, ISOFORM A-RELATED"/>
    <property type="match status" value="1"/>
</dbReference>
<keyword evidence="5" id="KW-0274">FAD</keyword>
<dbReference type="NCBIfam" id="TIGR01238">
    <property type="entry name" value="D1pyr5carbox3"/>
    <property type="match status" value="1"/>
</dbReference>
<comment type="catalytic activity">
    <reaction evidence="5">
        <text>L-proline + a quinone = (S)-1-pyrroline-5-carboxylate + a quinol + H(+)</text>
        <dbReference type="Rhea" id="RHEA:23784"/>
        <dbReference type="ChEBI" id="CHEBI:15378"/>
        <dbReference type="ChEBI" id="CHEBI:17388"/>
        <dbReference type="ChEBI" id="CHEBI:24646"/>
        <dbReference type="ChEBI" id="CHEBI:60039"/>
        <dbReference type="ChEBI" id="CHEBI:132124"/>
        <dbReference type="EC" id="1.5.5.2"/>
    </reaction>
</comment>
<evidence type="ECO:0000313" key="9">
    <source>
        <dbReference type="EMBL" id="MFK7160882.1"/>
    </source>
</evidence>
<evidence type="ECO:0000256" key="1">
    <source>
        <dbReference type="ARBA" id="ARBA00004786"/>
    </source>
</evidence>
<dbReference type="InterPro" id="IPR016162">
    <property type="entry name" value="Ald_DH_N"/>
</dbReference>
<dbReference type="InterPro" id="IPR024082">
    <property type="entry name" value="PRODH_PutA_dom_II"/>
</dbReference>
<accession>A0ABW8PX49</accession>
<organism evidence="9 10">
    <name type="scientific">Marinospirillum alkalitolerans</name>
    <dbReference type="NCBI Taxonomy" id="3123374"/>
    <lineage>
        <taxon>Bacteria</taxon>
        <taxon>Pseudomonadati</taxon>
        <taxon>Pseudomonadota</taxon>
        <taxon>Gammaproteobacteria</taxon>
        <taxon>Oceanospirillales</taxon>
        <taxon>Oceanospirillaceae</taxon>
        <taxon>Marinospirillum</taxon>
    </lineage>
</organism>
<comment type="cofactor">
    <cofactor evidence="5">
        <name>FAD</name>
        <dbReference type="ChEBI" id="CHEBI:57692"/>
    </cofactor>
</comment>
<evidence type="ECO:0000256" key="5">
    <source>
        <dbReference type="PIRNR" id="PIRNR000197"/>
    </source>
</evidence>
<dbReference type="InterPro" id="IPR005933">
    <property type="entry name" value="PutA_C"/>
</dbReference>
<dbReference type="InterPro" id="IPR015590">
    <property type="entry name" value="Aldehyde_DH_dom"/>
</dbReference>
<dbReference type="GO" id="GO:0003842">
    <property type="term" value="F:L-glutamate gamma-semialdehyde dehydrogenase activity"/>
    <property type="evidence" value="ECO:0007669"/>
    <property type="project" value="UniProtKB-EC"/>
</dbReference>
<dbReference type="Gene3D" id="3.40.309.10">
    <property type="entry name" value="Aldehyde Dehydrogenase, Chain A, domain 2"/>
    <property type="match status" value="1"/>
</dbReference>
<dbReference type="CDD" id="cd07125">
    <property type="entry name" value="ALDH_PutA-P5CDH"/>
    <property type="match status" value="1"/>
</dbReference>
<dbReference type="PROSITE" id="PS00070">
    <property type="entry name" value="ALDEHYDE_DEHYDR_CYS"/>
    <property type="match status" value="1"/>
</dbReference>
<dbReference type="InterPro" id="IPR050485">
    <property type="entry name" value="Proline_metab_enzyme"/>
</dbReference>
<dbReference type="Gene3D" id="3.20.20.220">
    <property type="match status" value="1"/>
</dbReference>
<name>A0ABW8PX49_9GAMM</name>
<keyword evidence="10" id="KW-1185">Reference proteome</keyword>
<evidence type="ECO:0000313" key="10">
    <source>
        <dbReference type="Proteomes" id="UP001621714"/>
    </source>
</evidence>
<dbReference type="InterPro" id="IPR016160">
    <property type="entry name" value="Ald_DH_CS_CYS"/>
</dbReference>
<gene>
    <name evidence="9" type="primary">putA</name>
    <name evidence="9" type="ORF">V6U78_07530</name>
</gene>
<keyword evidence="5" id="KW-0805">Transcription regulation</keyword>
<dbReference type="InterPro" id="IPR016163">
    <property type="entry name" value="Ald_DH_C"/>
</dbReference>
<dbReference type="InterPro" id="IPR002872">
    <property type="entry name" value="Proline_DH_dom"/>
</dbReference>
<comment type="similarity">
    <text evidence="5">In the N-terminal section; belongs to the proline dehydrogenase family.</text>
</comment>
<comment type="pathway">
    <text evidence="1 5">Amino-acid degradation; L-proline degradation into L-glutamate; L-glutamate from L-proline: step 2/2.</text>
</comment>
<proteinExistence type="inferred from homology"/>
<evidence type="ECO:0000256" key="2">
    <source>
        <dbReference type="ARBA" id="ARBA00023002"/>
    </source>
</evidence>
<comment type="pathway">
    <text evidence="5">Amino-acid degradation; L-proline degradation into L-glutamate; L-glutamate from L-proline: step 1/2.</text>
</comment>
<sequence length="1082" mass="119211">MSSHHPLYDQNTQQHALAADLLRPDLDQLSLQQLATQISQHYMIDENKLLPELITLLNHTPEQIKTLNQRTAQLVQAVRAQGDAIDSLDQLLQEYSLDTHEGVLLMCLAEALLRIPDSRTAEALIRDKLSVADWKSHLGQSDSLLVNASTWGLMLTGRLVKMDPRDHQPVPVLNRLVSRLGEPVVRQVMSHAMKLMGHQFVLGRTLPEALKNGKPFFKQGYTYSFDMLGEAARTQKDAQRYFDAYLDAIERVGQADTKITASAPAPSISIKLSAIHPRYEASQRARVLRELSASLAQLVVRARELDVAITLDAEEADRLELSLEVLERVYRQEAKGWGKLGLVVQAYSKRALPVLHWLTRLAAEQGDEIPVRLVKGAYWDTEIKLAQIEGLACYPVYTRKANTDIAYLACARYLLSDLTRGRLFPQFATHNAHTLICLLDMAGSRPVEFQRLHGMGEALYKQALKLAPAGTYCRIYAPVGAHKDLLPYLVRRLLENGANSSFVHQLVDERVPVERLCRHPLESLQSLTSYRNTAIPLPHHLYGPQRPNAKGINLMINSQVEPLLDALKPWDQHLWQGGPLLAQAVTPDLQRQQAVTSPFDASQQVGQIQWATAEQAQAALDAAALAFPRWNAQPVAQRAALLRHVADLLEEHFAELMALCAREAGKQLKDGVAEIREAVDFCRYYANQAEEQMGQARVLPGPTGESNELYLTGKGVFVAISPWNFPVAIFLGQVVAALVAGNTVIAKPAEQTSLVAYRCVELLYQAGVPRDVVQLLPGLGREIGPVLTSDPRVTGVAFTGSTATAQNINLSLAQRHNAPLAALVAETGGQNAMLVDSTALPEQVVADVVESAFASAGQRCSALRVLFLQEDIADKVEDLLAGAMQELQIGDPRDLATDVGPVIDQAARTQLQEHIEHFRQQGRVIAETQLPEAWQQKGQFIAPVAIRLNSLDELETERFGPILHILRYRATEIDQVIESINRCGYGLTFGIQSRNESFAAYIDQRIRVGNVYINRNMIGAVVGVQPFGGMGLSGTGPKAGGPHYLLRFVTERTRTINTAAIGGNASLLAQAEETQEEGQASL</sequence>
<dbReference type="InterPro" id="IPR024089">
    <property type="entry name" value="PRODH_PutA_dom_I/II"/>
</dbReference>
<dbReference type="SUPFAM" id="SSF81935">
    <property type="entry name" value="N-terminal domain of bifunctional PutA protein"/>
    <property type="match status" value="1"/>
</dbReference>
<keyword evidence="3 5" id="KW-0520">NAD</keyword>
<dbReference type="PIRSF" id="PIRSF000197">
    <property type="entry name" value="Bifunct_PutA"/>
    <property type="match status" value="1"/>
</dbReference>
<dbReference type="Gene3D" id="3.40.605.10">
    <property type="entry name" value="Aldehyde Dehydrogenase, Chain A, domain 1"/>
    <property type="match status" value="1"/>
</dbReference>
<keyword evidence="5" id="KW-0285">Flavoprotein</keyword>
<dbReference type="Proteomes" id="UP001621714">
    <property type="component" value="Unassembled WGS sequence"/>
</dbReference>
<comment type="caution">
    <text evidence="9">The sequence shown here is derived from an EMBL/GenBank/DDBJ whole genome shotgun (WGS) entry which is preliminary data.</text>
</comment>
<dbReference type="SUPFAM" id="SSF51730">
    <property type="entry name" value="FAD-linked oxidoreductase"/>
    <property type="match status" value="1"/>
</dbReference>
<dbReference type="PANTHER" id="PTHR42862">
    <property type="entry name" value="DELTA-1-PYRROLINE-5-CARBOXYLATE DEHYDROGENASE 1, ISOFORM A-RELATED"/>
    <property type="match status" value="1"/>
</dbReference>
<dbReference type="EC" id="1.2.1.88" evidence="5"/>
<feature type="domain" description="Proline dehydrogenase PutA" evidence="8">
    <location>
        <begin position="88"/>
        <end position="200"/>
    </location>
</feature>
<evidence type="ECO:0000256" key="4">
    <source>
        <dbReference type="ARBA" id="ARBA00048142"/>
    </source>
</evidence>
<comment type="similarity">
    <text evidence="5">In the C-terminal section; belongs to the aldehyde dehydrogenase family.</text>
</comment>
<dbReference type="EC" id="1.5.5.2" evidence="5"/>
<dbReference type="GO" id="GO:0004657">
    <property type="term" value="F:proline dehydrogenase activity"/>
    <property type="evidence" value="ECO:0007669"/>
    <property type="project" value="UniProtKB-EC"/>
</dbReference>
<feature type="domain" description="Proline dehydrogenase" evidence="7">
    <location>
        <begin position="210"/>
        <end position="505"/>
    </location>
</feature>
<keyword evidence="5" id="KW-0238">DNA-binding</keyword>
<keyword evidence="5" id="KW-0642">Proline metabolism</keyword>
<evidence type="ECO:0000259" key="8">
    <source>
        <dbReference type="Pfam" id="PF14850"/>
    </source>
</evidence>
<dbReference type="EMBL" id="JBANFI010000004">
    <property type="protein sequence ID" value="MFK7160882.1"/>
    <property type="molecule type" value="Genomic_DNA"/>
</dbReference>
<dbReference type="Gene3D" id="1.20.5.460">
    <property type="entry name" value="Single helix bin"/>
    <property type="match status" value="1"/>
</dbReference>
<dbReference type="NCBIfam" id="NF008869">
    <property type="entry name" value="PRK11904.1"/>
    <property type="match status" value="1"/>
</dbReference>
<dbReference type="Pfam" id="PF00171">
    <property type="entry name" value="Aldedh"/>
    <property type="match status" value="1"/>
</dbReference>
<dbReference type="InterPro" id="IPR016161">
    <property type="entry name" value="Ald_DH/histidinol_DH"/>
</dbReference>
<evidence type="ECO:0000259" key="7">
    <source>
        <dbReference type="Pfam" id="PF01619"/>
    </source>
</evidence>